<evidence type="ECO:0000259" key="5">
    <source>
        <dbReference type="Pfam" id="PF06429"/>
    </source>
</evidence>
<feature type="domain" description="Flagellar hook protein FlgE/F/G-like D1" evidence="6">
    <location>
        <begin position="88"/>
        <end position="152"/>
    </location>
</feature>
<dbReference type="InterPro" id="IPR020013">
    <property type="entry name" value="Flagellar_FlgE/F/G"/>
</dbReference>
<comment type="similarity">
    <text evidence="2 4">Belongs to the flagella basal body rod proteins family.</text>
</comment>
<feature type="domain" description="Flagellar basal-body/hook protein C-terminal" evidence="5">
    <location>
        <begin position="197"/>
        <end position="232"/>
    </location>
</feature>
<evidence type="ECO:0000313" key="8">
    <source>
        <dbReference type="Proteomes" id="UP001596060"/>
    </source>
</evidence>
<evidence type="ECO:0000256" key="4">
    <source>
        <dbReference type="RuleBase" id="RU362116"/>
    </source>
</evidence>
<dbReference type="NCBIfam" id="TIGR03506">
    <property type="entry name" value="FlgEFG_subfam"/>
    <property type="match status" value="1"/>
</dbReference>
<comment type="caution">
    <text evidence="7">The sequence shown here is derived from an EMBL/GenBank/DDBJ whole genome shotgun (WGS) entry which is preliminary data.</text>
</comment>
<evidence type="ECO:0000259" key="6">
    <source>
        <dbReference type="Pfam" id="PF22692"/>
    </source>
</evidence>
<dbReference type="Proteomes" id="UP001596060">
    <property type="component" value="Unassembled WGS sequence"/>
</dbReference>
<keyword evidence="7" id="KW-0282">Flagellum</keyword>
<name>A0ABW0P4J8_9HYPH</name>
<dbReference type="NCBIfam" id="TIGR02490">
    <property type="entry name" value="flgF"/>
    <property type="match status" value="1"/>
</dbReference>
<dbReference type="Pfam" id="PF22692">
    <property type="entry name" value="LlgE_F_G_D1"/>
    <property type="match status" value="1"/>
</dbReference>
<dbReference type="InterPro" id="IPR053967">
    <property type="entry name" value="LlgE_F_G-like_D1"/>
</dbReference>
<sequence>MSSTGIIRLSHLIAMRRDLDKLANNVANIGTPGFKGQRSSFKEHLKEATQSGPEPNANKYVSLVDTGLATTDFTPGPIESTGNPLDVAIKGDGWFVVQTPDGNRYTRDGSFRLNSSGQLVTAVGHPVVTSSGALTFSPNDRNIAIASDGAISTAQGVRGRLMVVKFSNSSDLSPAGNNLFDAPKSQPVPADARLSIGAIEKSNVVGATEMVNLVKLTRTYEMVANMMKKDDDSVEMQRLSDTL</sequence>
<gene>
    <name evidence="7" type="primary">flgF</name>
    <name evidence="7" type="ORF">ACFPN9_20470</name>
</gene>
<comment type="subcellular location">
    <subcellularLocation>
        <location evidence="1 4">Bacterial flagellum basal body</location>
    </subcellularLocation>
</comment>
<keyword evidence="8" id="KW-1185">Reference proteome</keyword>
<dbReference type="InterPro" id="IPR012836">
    <property type="entry name" value="FlgF"/>
</dbReference>
<keyword evidence="7" id="KW-0969">Cilium</keyword>
<evidence type="ECO:0000256" key="3">
    <source>
        <dbReference type="ARBA" id="ARBA00023143"/>
    </source>
</evidence>
<keyword evidence="3 4" id="KW-0975">Bacterial flagellum</keyword>
<comment type="subunit">
    <text evidence="4">The basal body constitutes a major portion of the flagellar organelle and consists of five rings (E,L,P,S, and M) mounted on a central rod. The rod consists of about 26 subunits of FlgG in the distal portion, and FlgB, FlgC and FlgF are thought to build up the proximal portion of the rod with about 6 subunits each.</text>
</comment>
<dbReference type="PANTHER" id="PTHR30435:SF19">
    <property type="entry name" value="FLAGELLAR BASAL-BODY ROD PROTEIN FLGG"/>
    <property type="match status" value="1"/>
</dbReference>
<reference evidence="8" key="1">
    <citation type="journal article" date="2019" name="Int. J. Syst. Evol. Microbiol.">
        <title>The Global Catalogue of Microorganisms (GCM) 10K type strain sequencing project: providing services to taxonomists for standard genome sequencing and annotation.</title>
        <authorList>
            <consortium name="The Broad Institute Genomics Platform"/>
            <consortium name="The Broad Institute Genome Sequencing Center for Infectious Disease"/>
            <person name="Wu L."/>
            <person name="Ma J."/>
        </authorList>
    </citation>
    <scope>NUCLEOTIDE SEQUENCE [LARGE SCALE GENOMIC DNA]</scope>
    <source>
        <strain evidence="8">CCUG 43117</strain>
    </source>
</reference>
<dbReference type="EMBL" id="JBHSLU010000066">
    <property type="protein sequence ID" value="MFC5507621.1"/>
    <property type="molecule type" value="Genomic_DNA"/>
</dbReference>
<dbReference type="RefSeq" id="WP_156446516.1">
    <property type="nucleotide sequence ID" value="NZ_JBHSLU010000066.1"/>
</dbReference>
<accession>A0ABW0P4J8</accession>
<dbReference type="InterPro" id="IPR037925">
    <property type="entry name" value="FlgE/F/G-like"/>
</dbReference>
<dbReference type="Pfam" id="PF06429">
    <property type="entry name" value="Flg_bbr_C"/>
    <property type="match status" value="1"/>
</dbReference>
<organism evidence="7 8">
    <name type="scientific">Bosea massiliensis</name>
    <dbReference type="NCBI Taxonomy" id="151419"/>
    <lineage>
        <taxon>Bacteria</taxon>
        <taxon>Pseudomonadati</taxon>
        <taxon>Pseudomonadota</taxon>
        <taxon>Alphaproteobacteria</taxon>
        <taxon>Hyphomicrobiales</taxon>
        <taxon>Boseaceae</taxon>
        <taxon>Bosea</taxon>
    </lineage>
</organism>
<proteinExistence type="inferred from homology"/>
<dbReference type="PANTHER" id="PTHR30435">
    <property type="entry name" value="FLAGELLAR PROTEIN"/>
    <property type="match status" value="1"/>
</dbReference>
<evidence type="ECO:0000313" key="7">
    <source>
        <dbReference type="EMBL" id="MFC5507621.1"/>
    </source>
</evidence>
<dbReference type="InterPro" id="IPR010930">
    <property type="entry name" value="Flg_bb/hook_C_dom"/>
</dbReference>
<protein>
    <recommendedName>
        <fullName evidence="4">Flagellar basal-body rod protein FlgF</fullName>
    </recommendedName>
</protein>
<evidence type="ECO:0000256" key="2">
    <source>
        <dbReference type="ARBA" id="ARBA00009677"/>
    </source>
</evidence>
<keyword evidence="7" id="KW-0966">Cell projection</keyword>
<evidence type="ECO:0000256" key="1">
    <source>
        <dbReference type="ARBA" id="ARBA00004117"/>
    </source>
</evidence>
<dbReference type="SUPFAM" id="SSF117143">
    <property type="entry name" value="Flagellar hook protein flgE"/>
    <property type="match status" value="1"/>
</dbReference>